<evidence type="ECO:0000313" key="4">
    <source>
        <dbReference type="Proteomes" id="UP000886520"/>
    </source>
</evidence>
<dbReference type="NCBIfam" id="TIGR00756">
    <property type="entry name" value="PPR"/>
    <property type="match status" value="1"/>
</dbReference>
<dbReference type="EMBL" id="JABFUD020000019">
    <property type="protein sequence ID" value="KAI5064861.1"/>
    <property type="molecule type" value="Genomic_DNA"/>
</dbReference>
<gene>
    <name evidence="3" type="ORF">GOP47_0019556</name>
</gene>
<dbReference type="PANTHER" id="PTHR47926">
    <property type="entry name" value="PENTATRICOPEPTIDE REPEAT-CONTAINING PROTEIN"/>
    <property type="match status" value="1"/>
</dbReference>
<sequence>MRSKNFWEHGRLQESFKSLNAIAQQVSPSIVLENFLIDILLDMYVKCGCLLDAHNVLAQMPDKDVISWTIIMAGHVQKGMGRNALLLYKEMLQCSLTPNGPTFGNRPLWPAIQEPMQVWCAGLVQSCFQNDDVFELND</sequence>
<keyword evidence="4" id="KW-1185">Reference proteome</keyword>
<dbReference type="GO" id="GO:0009451">
    <property type="term" value="P:RNA modification"/>
    <property type="evidence" value="ECO:0007669"/>
    <property type="project" value="InterPro"/>
</dbReference>
<dbReference type="AlphaFoldDB" id="A0A9D4UD06"/>
<comment type="caution">
    <text evidence="3">The sequence shown here is derived from an EMBL/GenBank/DDBJ whole genome shotgun (WGS) entry which is preliminary data.</text>
</comment>
<dbReference type="Pfam" id="PF13041">
    <property type="entry name" value="PPR_2"/>
    <property type="match status" value="1"/>
</dbReference>
<name>A0A9D4UD06_ADICA</name>
<dbReference type="InterPro" id="IPR046960">
    <property type="entry name" value="PPR_At4g14850-like_plant"/>
</dbReference>
<dbReference type="GO" id="GO:0003723">
    <property type="term" value="F:RNA binding"/>
    <property type="evidence" value="ECO:0007669"/>
    <property type="project" value="InterPro"/>
</dbReference>
<keyword evidence="1" id="KW-0677">Repeat</keyword>
<evidence type="ECO:0000313" key="3">
    <source>
        <dbReference type="EMBL" id="KAI5064861.1"/>
    </source>
</evidence>
<dbReference type="Proteomes" id="UP000886520">
    <property type="component" value="Chromosome 19"/>
</dbReference>
<protein>
    <recommendedName>
        <fullName evidence="5">Pentatricopeptide repeat-containing protein</fullName>
    </recommendedName>
</protein>
<evidence type="ECO:0000256" key="2">
    <source>
        <dbReference type="PROSITE-ProRule" id="PRU00708"/>
    </source>
</evidence>
<dbReference type="InterPro" id="IPR011990">
    <property type="entry name" value="TPR-like_helical_dom_sf"/>
</dbReference>
<evidence type="ECO:0008006" key="5">
    <source>
        <dbReference type="Google" id="ProtNLM"/>
    </source>
</evidence>
<organism evidence="3 4">
    <name type="scientific">Adiantum capillus-veneris</name>
    <name type="common">Maidenhair fern</name>
    <dbReference type="NCBI Taxonomy" id="13818"/>
    <lineage>
        <taxon>Eukaryota</taxon>
        <taxon>Viridiplantae</taxon>
        <taxon>Streptophyta</taxon>
        <taxon>Embryophyta</taxon>
        <taxon>Tracheophyta</taxon>
        <taxon>Polypodiopsida</taxon>
        <taxon>Polypodiidae</taxon>
        <taxon>Polypodiales</taxon>
        <taxon>Pteridineae</taxon>
        <taxon>Pteridaceae</taxon>
        <taxon>Vittarioideae</taxon>
        <taxon>Adiantum</taxon>
    </lineage>
</organism>
<proteinExistence type="predicted"/>
<dbReference type="OrthoDB" id="1937829at2759"/>
<accession>A0A9D4UD06</accession>
<feature type="repeat" description="PPR" evidence="2">
    <location>
        <begin position="64"/>
        <end position="98"/>
    </location>
</feature>
<evidence type="ECO:0000256" key="1">
    <source>
        <dbReference type="ARBA" id="ARBA00022737"/>
    </source>
</evidence>
<dbReference type="PROSITE" id="PS51375">
    <property type="entry name" value="PPR"/>
    <property type="match status" value="1"/>
</dbReference>
<dbReference type="InterPro" id="IPR002885">
    <property type="entry name" value="PPR_rpt"/>
</dbReference>
<reference evidence="3" key="1">
    <citation type="submission" date="2021-01" db="EMBL/GenBank/DDBJ databases">
        <title>Adiantum capillus-veneris genome.</title>
        <authorList>
            <person name="Fang Y."/>
            <person name="Liao Q."/>
        </authorList>
    </citation>
    <scope>NUCLEOTIDE SEQUENCE</scope>
    <source>
        <strain evidence="3">H3</strain>
        <tissue evidence="3">Leaf</tissue>
    </source>
</reference>
<dbReference type="Gene3D" id="1.25.40.10">
    <property type="entry name" value="Tetratricopeptide repeat domain"/>
    <property type="match status" value="1"/>
</dbReference>